<evidence type="ECO:0000313" key="7">
    <source>
        <dbReference type="Proteomes" id="UP000609726"/>
    </source>
</evidence>
<dbReference type="InterPro" id="IPR036271">
    <property type="entry name" value="Tet_transcr_reg_TetR-rel_C_sf"/>
</dbReference>
<evidence type="ECO:0000256" key="2">
    <source>
        <dbReference type="ARBA" id="ARBA00023125"/>
    </source>
</evidence>
<keyword evidence="3" id="KW-0804">Transcription</keyword>
<protein>
    <submittedName>
        <fullName evidence="6">TetR family transcriptional regulator</fullName>
    </submittedName>
</protein>
<feature type="DNA-binding region" description="H-T-H motif" evidence="4">
    <location>
        <begin position="61"/>
        <end position="80"/>
    </location>
</feature>
<dbReference type="PRINTS" id="PR00455">
    <property type="entry name" value="HTHTETR"/>
</dbReference>
<dbReference type="RefSeq" id="WP_166882033.1">
    <property type="nucleotide sequence ID" value="NZ_WHJH01000070.1"/>
</dbReference>
<comment type="caution">
    <text evidence="6">The sequence shown here is derived from an EMBL/GenBank/DDBJ whole genome shotgun (WGS) entry which is preliminary data.</text>
</comment>
<gene>
    <name evidence="6" type="ORF">F2P45_30710</name>
</gene>
<reference evidence="6 7" key="1">
    <citation type="submission" date="2019-10" db="EMBL/GenBank/DDBJ databases">
        <title>Taxonomy of Antarctic Massilia spp.: description of Massilia rubra sp. nov., Massilia aquatica sp. nov., Massilia mucilaginosa sp. nov., Massilia frigida sp. nov. isolated from streams, lakes and regoliths.</title>
        <authorList>
            <person name="Holochova P."/>
            <person name="Sedlacek I."/>
            <person name="Kralova S."/>
            <person name="Maslanova I."/>
            <person name="Busse H.-J."/>
            <person name="Stankova E."/>
            <person name="Vrbovska V."/>
            <person name="Kovarovic V."/>
            <person name="Bartak M."/>
            <person name="Svec P."/>
            <person name="Pantucek R."/>
        </authorList>
    </citation>
    <scope>NUCLEOTIDE SEQUENCE [LARGE SCALE GENOMIC DNA]</scope>
    <source>
        <strain evidence="6 7">CCM 8733</strain>
    </source>
</reference>
<name>A0ABX0P2N5_9BURK</name>
<evidence type="ECO:0000259" key="5">
    <source>
        <dbReference type="PROSITE" id="PS50977"/>
    </source>
</evidence>
<sequence>MDNDRDLTLDDDRYPVKYNDVCFDFEGVFMRYTPEQKRQTAANILAAAGRAFRLDGYGGAGVDGLAQEAGVTSGAFYKHFSSKAAAFEAAVDAGLKDFQHTAELAIAEKHSDWLVALVDYYFSREHRMNLAGGCAVPGLTCEVARGNEQVRVVYQQGIERVVSTIETGLTHLGKSERRPRAWAMLAMLSGGVQIARAVHDEAQATEIALAMRDAVLHFAKAPGNIPEP</sequence>
<dbReference type="InterPro" id="IPR001647">
    <property type="entry name" value="HTH_TetR"/>
</dbReference>
<evidence type="ECO:0000256" key="3">
    <source>
        <dbReference type="ARBA" id="ARBA00023163"/>
    </source>
</evidence>
<keyword evidence="7" id="KW-1185">Reference proteome</keyword>
<proteinExistence type="predicted"/>
<keyword evidence="1" id="KW-0805">Transcription regulation</keyword>
<keyword evidence="2 4" id="KW-0238">DNA-binding</keyword>
<dbReference type="Proteomes" id="UP000609726">
    <property type="component" value="Unassembled WGS sequence"/>
</dbReference>
<evidence type="ECO:0000313" key="6">
    <source>
        <dbReference type="EMBL" id="NHZ93347.1"/>
    </source>
</evidence>
<dbReference type="SUPFAM" id="SSF48498">
    <property type="entry name" value="Tetracyclin repressor-like, C-terminal domain"/>
    <property type="match status" value="1"/>
</dbReference>
<dbReference type="Gene3D" id="1.10.357.10">
    <property type="entry name" value="Tetracycline Repressor, domain 2"/>
    <property type="match status" value="1"/>
</dbReference>
<dbReference type="InterPro" id="IPR009057">
    <property type="entry name" value="Homeodomain-like_sf"/>
</dbReference>
<dbReference type="Gene3D" id="1.10.10.60">
    <property type="entry name" value="Homeodomain-like"/>
    <property type="match status" value="1"/>
</dbReference>
<dbReference type="PANTHER" id="PTHR47506:SF7">
    <property type="entry name" value="TRANSCRIPTIONAL REGULATORY PROTEIN"/>
    <property type="match status" value="1"/>
</dbReference>
<dbReference type="SUPFAM" id="SSF46689">
    <property type="entry name" value="Homeodomain-like"/>
    <property type="match status" value="1"/>
</dbReference>
<feature type="domain" description="HTH tetR-type" evidence="5">
    <location>
        <begin position="38"/>
        <end position="98"/>
    </location>
</feature>
<dbReference type="PANTHER" id="PTHR47506">
    <property type="entry name" value="TRANSCRIPTIONAL REGULATORY PROTEIN"/>
    <property type="match status" value="1"/>
</dbReference>
<accession>A0ABX0P2N5</accession>
<evidence type="ECO:0000256" key="1">
    <source>
        <dbReference type="ARBA" id="ARBA00023015"/>
    </source>
</evidence>
<organism evidence="6 7">
    <name type="scientific">Massilia mucilaginosa</name>
    <dbReference type="NCBI Taxonomy" id="2609282"/>
    <lineage>
        <taxon>Bacteria</taxon>
        <taxon>Pseudomonadati</taxon>
        <taxon>Pseudomonadota</taxon>
        <taxon>Betaproteobacteria</taxon>
        <taxon>Burkholderiales</taxon>
        <taxon>Oxalobacteraceae</taxon>
        <taxon>Telluria group</taxon>
        <taxon>Massilia</taxon>
    </lineage>
</organism>
<dbReference type="Pfam" id="PF00440">
    <property type="entry name" value="TetR_N"/>
    <property type="match status" value="1"/>
</dbReference>
<dbReference type="PROSITE" id="PS50977">
    <property type="entry name" value="HTH_TETR_2"/>
    <property type="match status" value="1"/>
</dbReference>
<evidence type="ECO:0000256" key="4">
    <source>
        <dbReference type="PROSITE-ProRule" id="PRU00335"/>
    </source>
</evidence>
<dbReference type="EMBL" id="WHJH01000070">
    <property type="protein sequence ID" value="NHZ93347.1"/>
    <property type="molecule type" value="Genomic_DNA"/>
</dbReference>